<gene>
    <name evidence="1" type="ORF">SAMN05444716_11915</name>
</gene>
<dbReference type="STRING" id="1176198.SAMN05444716_11915"/>
<name>A0A1I6WDJ2_9ACTN</name>
<dbReference type="EMBL" id="FPAB01000019">
    <property type="protein sequence ID" value="SFT23624.1"/>
    <property type="molecule type" value="Genomic_DNA"/>
</dbReference>
<keyword evidence="2" id="KW-1185">Reference proteome</keyword>
<organism evidence="1 2">
    <name type="scientific">Streptomyces harbinensis</name>
    <dbReference type="NCBI Taxonomy" id="1176198"/>
    <lineage>
        <taxon>Bacteria</taxon>
        <taxon>Bacillati</taxon>
        <taxon>Actinomycetota</taxon>
        <taxon>Actinomycetes</taxon>
        <taxon>Kitasatosporales</taxon>
        <taxon>Streptomycetaceae</taxon>
        <taxon>Streptomyces</taxon>
    </lineage>
</organism>
<dbReference type="RefSeq" id="WP_093844565.1">
    <property type="nucleotide sequence ID" value="NZ_FPAB01000019.1"/>
</dbReference>
<dbReference type="Proteomes" id="UP000198873">
    <property type="component" value="Unassembled WGS sequence"/>
</dbReference>
<accession>A0A1I6WDJ2</accession>
<sequence length="584" mass="61602">MSAELIKAHRLSGPMMAALHNASTDNGRVTGRTGTLVALITRGLITTATAATGREHLLTELGAEVLSGLLGTTVTTPAPVAADLPMPRGIIEPGARVRVPLGRAVVTEVDDDYVSMRFDGGAEGSIAADSLHIYRLCIVCDQVGDASMPGDGRTCGYCLATAEDDAARAADADPAPAAPTEEGASREIMIGGPFAGPALVVRADQVRDDDLIMAAFPAGTTVDAAISGREIPHATPVLAAPAAFDVGCWCGACKEYAHRCTAPAVVLARTTPWGTCAVVSAGDPVAVRRPVSVTTDRGPVSDWWVITTRAGAEVARVQAADYAAVTRAAEQLPEVTAVSRREGGYSVRRLFAAEAATPGCRPAHAAHPDVRAALEALTNLRLARLQDDTETHRTADEIDASVTGLMVEPRGRGRVAAYWMVEGMHTTPEGEAHRAQLDIIRAKFREAGWAVELGSLTCVFAWRPDRTDAELRATEAASYAQMRKEINASRCVHGRAPAEEVYGAPAAACARKEPTQRVGVFGDDGCLYIADCAVEAAMEAVSLTEAEHDGPEYPAAAPPYVWHVLCPIHEDQEQRADACEYCLA</sequence>
<reference evidence="2" key="1">
    <citation type="submission" date="2016-10" db="EMBL/GenBank/DDBJ databases">
        <authorList>
            <person name="Varghese N."/>
            <person name="Submissions S."/>
        </authorList>
    </citation>
    <scope>NUCLEOTIDE SEQUENCE [LARGE SCALE GENOMIC DNA]</scope>
    <source>
        <strain evidence="2">CGMCC 4.7047</strain>
    </source>
</reference>
<protein>
    <submittedName>
        <fullName evidence="1">Uncharacterized protein</fullName>
    </submittedName>
</protein>
<evidence type="ECO:0000313" key="1">
    <source>
        <dbReference type="EMBL" id="SFT23624.1"/>
    </source>
</evidence>
<proteinExistence type="predicted"/>
<dbReference type="AlphaFoldDB" id="A0A1I6WDJ2"/>
<evidence type="ECO:0000313" key="2">
    <source>
        <dbReference type="Proteomes" id="UP000198873"/>
    </source>
</evidence>